<dbReference type="InterPro" id="IPR030678">
    <property type="entry name" value="Peptide/Ni-bd"/>
</dbReference>
<organism evidence="4 5">
    <name type="scientific">Paenibacillus alvei</name>
    <name type="common">Bacillus alvei</name>
    <dbReference type="NCBI Taxonomy" id="44250"/>
    <lineage>
        <taxon>Bacteria</taxon>
        <taxon>Bacillati</taxon>
        <taxon>Bacillota</taxon>
        <taxon>Bacilli</taxon>
        <taxon>Bacillales</taxon>
        <taxon>Paenibacillaceae</taxon>
        <taxon>Paenibacillus</taxon>
    </lineage>
</organism>
<dbReference type="PROSITE" id="PS51257">
    <property type="entry name" value="PROKAR_LIPOPROTEIN"/>
    <property type="match status" value="1"/>
</dbReference>
<accession>A0A383R622</accession>
<dbReference type="SUPFAM" id="SSF53850">
    <property type="entry name" value="Periplasmic binding protein-like II"/>
    <property type="match status" value="1"/>
</dbReference>
<dbReference type="InterPro" id="IPR000914">
    <property type="entry name" value="SBP_5_dom"/>
</dbReference>
<dbReference type="PIRSF" id="PIRSF002741">
    <property type="entry name" value="MppA"/>
    <property type="match status" value="1"/>
</dbReference>
<keyword evidence="2" id="KW-0732">Signal</keyword>
<evidence type="ECO:0000313" key="4">
    <source>
        <dbReference type="EMBL" id="SYX81984.1"/>
    </source>
</evidence>
<feature type="signal peptide" evidence="2">
    <location>
        <begin position="1"/>
        <end position="21"/>
    </location>
</feature>
<evidence type="ECO:0000256" key="2">
    <source>
        <dbReference type="SAM" id="SignalP"/>
    </source>
</evidence>
<feature type="domain" description="Solute-binding protein family 5" evidence="3">
    <location>
        <begin position="94"/>
        <end position="445"/>
    </location>
</feature>
<dbReference type="EMBL" id="LS992241">
    <property type="protein sequence ID" value="SYX81984.1"/>
    <property type="molecule type" value="Genomic_DNA"/>
</dbReference>
<dbReference type="RefSeq" id="WP_138184492.1">
    <property type="nucleotide sequence ID" value="NZ_LS992241.1"/>
</dbReference>
<proteinExistence type="predicted"/>
<dbReference type="Proteomes" id="UP000304148">
    <property type="component" value="Chromosome"/>
</dbReference>
<dbReference type="Gene3D" id="3.10.105.10">
    <property type="entry name" value="Dipeptide-binding Protein, Domain 3"/>
    <property type="match status" value="1"/>
</dbReference>
<feature type="chain" id="PRO_5039055547" evidence="2">
    <location>
        <begin position="22"/>
        <end position="532"/>
    </location>
</feature>
<dbReference type="CDD" id="cd00995">
    <property type="entry name" value="PBP2_NikA_DppA_OppA_like"/>
    <property type="match status" value="1"/>
</dbReference>
<evidence type="ECO:0000313" key="5">
    <source>
        <dbReference type="Proteomes" id="UP000304148"/>
    </source>
</evidence>
<dbReference type="InterPro" id="IPR039424">
    <property type="entry name" value="SBP_5"/>
</dbReference>
<dbReference type="GO" id="GO:0042597">
    <property type="term" value="C:periplasmic space"/>
    <property type="evidence" value="ECO:0007669"/>
    <property type="project" value="UniProtKB-ARBA"/>
</dbReference>
<feature type="region of interest" description="Disordered" evidence="1">
    <location>
        <begin position="25"/>
        <end position="47"/>
    </location>
</feature>
<dbReference type="AlphaFoldDB" id="A0A383R622"/>
<dbReference type="FunFam" id="3.90.76.10:FF:000004">
    <property type="entry name" value="Peptide ABC transporter substrate-binding protein"/>
    <property type="match status" value="1"/>
</dbReference>
<name>A0A383R622_PAEAL</name>
<dbReference type="GO" id="GO:0043190">
    <property type="term" value="C:ATP-binding cassette (ABC) transporter complex"/>
    <property type="evidence" value="ECO:0007669"/>
    <property type="project" value="InterPro"/>
</dbReference>
<dbReference type="PANTHER" id="PTHR30290:SF59">
    <property type="entry name" value="OLIGOPEPTIDE ABC TRANSPORTER,SUBSTRATE-BINDING PROTEIN"/>
    <property type="match status" value="1"/>
</dbReference>
<gene>
    <name evidence="4" type="ORF">PBLR_10404</name>
</gene>
<dbReference type="Pfam" id="PF00496">
    <property type="entry name" value="SBP_bac_5"/>
    <property type="match status" value="1"/>
</dbReference>
<dbReference type="Gene3D" id="3.40.190.10">
    <property type="entry name" value="Periplasmic binding protein-like II"/>
    <property type="match status" value="1"/>
</dbReference>
<evidence type="ECO:0000256" key="1">
    <source>
        <dbReference type="SAM" id="MobiDB-lite"/>
    </source>
</evidence>
<protein>
    <submittedName>
        <fullName evidence="4">Oligopeptide ABC transporter, oligopeptide-binding protein</fullName>
    </submittedName>
</protein>
<evidence type="ECO:0000259" key="3">
    <source>
        <dbReference type="Pfam" id="PF00496"/>
    </source>
</evidence>
<dbReference type="Gene3D" id="3.90.76.10">
    <property type="entry name" value="Dipeptide-binding Protein, Domain 1"/>
    <property type="match status" value="1"/>
</dbReference>
<dbReference type="GO" id="GO:1904680">
    <property type="term" value="F:peptide transmembrane transporter activity"/>
    <property type="evidence" value="ECO:0007669"/>
    <property type="project" value="TreeGrafter"/>
</dbReference>
<reference evidence="5" key="1">
    <citation type="submission" date="2018-08" db="EMBL/GenBank/DDBJ databases">
        <authorList>
            <person name="Chevrot R."/>
        </authorList>
    </citation>
    <scope>NUCLEOTIDE SEQUENCE [LARGE SCALE GENOMIC DNA]</scope>
</reference>
<sequence length="532" mass="59420">MKRNKLWIIGLLTLIVLVVSACGNNSTPAKDSTSSTAEGTGQPKDGGNIIIAVQEDPRVLNPLYSNDRVTLTINQTLYAPLYTVEDGGKKKFVLAESITPSKDFLTYTLKLRKGLTWHDGKPLTADDVVFTINSILDEKQHSTDRESYIFNGKPLQAKKVDDVTVDLVLPQPSASFEGIFASFKPIPKHIFEGEADIEKSTKNAAPIGSGAYKFKEYRPGEYVTLERFDNYFAGKGHLDQVIYRIAKDPNAANLALQNGELNMRKVEPADYNKLNTSGKLNMVVYPEGRLNYLVFNMNIDAMKKKEVRQAISYAINKQELIPLAYGSAEFADPAASIFTPDTTYYTADVEKYDYNAEKAKELLKQAGVSNLKLKLAYSNASKIQTSQALYIQQKLKEVGIEVELLPLESGTFSNMSIDPNNTKFDLSFNGYVMGTEPDSYKSLYLSNQLYNYGHYNNPELDKLWEQAAVEMDSTKRGELYKQIQQTIASEAVVYPIANDKAIIAVDKRYGGLDEAVAKPVFMFEDLSKLYLN</sequence>
<feature type="compositionally biased region" description="Polar residues" evidence="1">
    <location>
        <begin position="25"/>
        <end position="39"/>
    </location>
</feature>
<dbReference type="PANTHER" id="PTHR30290">
    <property type="entry name" value="PERIPLASMIC BINDING COMPONENT OF ABC TRANSPORTER"/>
    <property type="match status" value="1"/>
</dbReference>
<dbReference type="GO" id="GO:0015833">
    <property type="term" value="P:peptide transport"/>
    <property type="evidence" value="ECO:0007669"/>
    <property type="project" value="TreeGrafter"/>
</dbReference>